<protein>
    <submittedName>
        <fullName evidence="10">Tyrosine-type recombinase/integrase</fullName>
    </submittedName>
</protein>
<sequence>MANTTKKGKTSRRLDKNRLTLRKGETQREDGTYDFRWTSADGKRHSIYAATLQELREKEEEIIRDKQDGIKTEIRRTTVNDVFELWCDLKRGLKHNTFTNYKYMYNMFVRPSFGKLRIASVKKSDVKRFYNTLADEKILTIATIDNIHTVLHQVFDLAVDDNYIRINPTDHMLKELKQSHNFETEKRKALTVAEQKLFIDFLQNHPQYHHWYPVFAVMLGTGMRVGEIVGLRWCDIDLEQGIIGVNHTLVYYNHGDGKGCSFSINTPKTKAGERTIPMLDFVKEAFLMEKKYQEETGLHCKATVDCYTDFIFINRFGDVQHQGTLNKAIRRIIRDCNDEVLLRGEADPVLLPKFSCHSLRHTFTTRLCESGVNVKVIQDVLGHADISTTMDIYVDVTKDMKQKEFNVLGEYFGKITV</sequence>
<keyword evidence="3" id="KW-0229">DNA integration</keyword>
<dbReference type="InterPro" id="IPR013762">
    <property type="entry name" value="Integrase-like_cat_sf"/>
</dbReference>
<feature type="compositionally biased region" description="Basic residues" evidence="7">
    <location>
        <begin position="1"/>
        <end position="11"/>
    </location>
</feature>
<evidence type="ECO:0000256" key="4">
    <source>
        <dbReference type="ARBA" id="ARBA00023125"/>
    </source>
</evidence>
<feature type="domain" description="Tyr recombinase" evidence="8">
    <location>
        <begin position="185"/>
        <end position="406"/>
    </location>
</feature>
<comment type="caution">
    <text evidence="10">The sequence shown here is derived from an EMBL/GenBank/DDBJ whole genome shotgun (WGS) entry which is preliminary data.</text>
</comment>
<dbReference type="Pfam" id="PF14659">
    <property type="entry name" value="Phage_int_SAM_3"/>
    <property type="match status" value="1"/>
</dbReference>
<dbReference type="Gene3D" id="1.10.443.10">
    <property type="entry name" value="Intergrase catalytic core"/>
    <property type="match status" value="1"/>
</dbReference>
<dbReference type="Gene3D" id="3.30.160.60">
    <property type="entry name" value="Classic Zinc Finger"/>
    <property type="match status" value="1"/>
</dbReference>
<organism evidence="10 11">
    <name type="scientific">Solibaculum intestinale</name>
    <dbReference type="NCBI Taxonomy" id="3133165"/>
    <lineage>
        <taxon>Bacteria</taxon>
        <taxon>Bacillati</taxon>
        <taxon>Bacillota</taxon>
        <taxon>Clostridia</taxon>
        <taxon>Eubacteriales</taxon>
        <taxon>Oscillospiraceae</taxon>
        <taxon>Solibaculum</taxon>
    </lineage>
</organism>
<comment type="similarity">
    <text evidence="2">Belongs to the 'phage' integrase family.</text>
</comment>
<dbReference type="Gene3D" id="1.10.150.130">
    <property type="match status" value="1"/>
</dbReference>
<evidence type="ECO:0000256" key="7">
    <source>
        <dbReference type="SAM" id="MobiDB-lite"/>
    </source>
</evidence>
<dbReference type="InterPro" id="IPR002104">
    <property type="entry name" value="Integrase_catalytic"/>
</dbReference>
<evidence type="ECO:0000256" key="5">
    <source>
        <dbReference type="ARBA" id="ARBA00023172"/>
    </source>
</evidence>
<accession>A0ABV1DYQ5</accession>
<dbReference type="RefSeq" id="WP_349218585.1">
    <property type="nucleotide sequence ID" value="NZ_JBBMFD010000005.1"/>
</dbReference>
<keyword evidence="5" id="KW-0233">DNA recombination</keyword>
<dbReference type="PANTHER" id="PTHR30349">
    <property type="entry name" value="PHAGE INTEGRASE-RELATED"/>
    <property type="match status" value="1"/>
</dbReference>
<dbReference type="InterPro" id="IPR010998">
    <property type="entry name" value="Integrase_recombinase_N"/>
</dbReference>
<dbReference type="EMBL" id="JBBMFD010000005">
    <property type="protein sequence ID" value="MEQ2440180.1"/>
    <property type="molecule type" value="Genomic_DNA"/>
</dbReference>
<dbReference type="Proteomes" id="UP001489509">
    <property type="component" value="Unassembled WGS sequence"/>
</dbReference>
<dbReference type="InterPro" id="IPR050090">
    <property type="entry name" value="Tyrosine_recombinase_XerCD"/>
</dbReference>
<reference evidence="10 11" key="1">
    <citation type="submission" date="2024-03" db="EMBL/GenBank/DDBJ databases">
        <title>Human intestinal bacterial collection.</title>
        <authorList>
            <person name="Pauvert C."/>
            <person name="Hitch T.C.A."/>
            <person name="Clavel T."/>
        </authorList>
    </citation>
    <scope>NUCLEOTIDE SEQUENCE [LARGE SCALE GENOMIC DNA]</scope>
    <source>
        <strain evidence="10 11">CLA-JM-H44</strain>
    </source>
</reference>
<evidence type="ECO:0000256" key="2">
    <source>
        <dbReference type="ARBA" id="ARBA00008857"/>
    </source>
</evidence>
<evidence type="ECO:0000259" key="9">
    <source>
        <dbReference type="PROSITE" id="PS51900"/>
    </source>
</evidence>
<keyword evidence="11" id="KW-1185">Reference proteome</keyword>
<dbReference type="Pfam" id="PF00589">
    <property type="entry name" value="Phage_integrase"/>
    <property type="match status" value="1"/>
</dbReference>
<gene>
    <name evidence="10" type="ORF">WMO26_05000</name>
</gene>
<dbReference type="PROSITE" id="PS51898">
    <property type="entry name" value="TYR_RECOMBINASE"/>
    <property type="match status" value="1"/>
</dbReference>
<evidence type="ECO:0000256" key="3">
    <source>
        <dbReference type="ARBA" id="ARBA00022908"/>
    </source>
</evidence>
<feature type="region of interest" description="Disordered" evidence="7">
    <location>
        <begin position="1"/>
        <end position="26"/>
    </location>
</feature>
<evidence type="ECO:0000313" key="11">
    <source>
        <dbReference type="Proteomes" id="UP001489509"/>
    </source>
</evidence>
<dbReference type="PANTHER" id="PTHR30349:SF41">
    <property type="entry name" value="INTEGRASE_RECOMBINASE PROTEIN MJ0367-RELATED"/>
    <property type="match status" value="1"/>
</dbReference>
<dbReference type="CDD" id="cd01189">
    <property type="entry name" value="INT_ICEBs1_C_like"/>
    <property type="match status" value="1"/>
</dbReference>
<name>A0ABV1DYQ5_9FIRM</name>
<feature type="domain" description="Core-binding (CB)" evidence="9">
    <location>
        <begin position="77"/>
        <end position="159"/>
    </location>
</feature>
<evidence type="ECO:0000256" key="1">
    <source>
        <dbReference type="ARBA" id="ARBA00003283"/>
    </source>
</evidence>
<dbReference type="SUPFAM" id="SSF56349">
    <property type="entry name" value="DNA breaking-rejoining enzymes"/>
    <property type="match status" value="1"/>
</dbReference>
<feature type="compositionally biased region" description="Basic and acidic residues" evidence="7">
    <location>
        <begin position="12"/>
        <end position="26"/>
    </location>
</feature>
<evidence type="ECO:0000259" key="8">
    <source>
        <dbReference type="PROSITE" id="PS51898"/>
    </source>
</evidence>
<evidence type="ECO:0000313" key="10">
    <source>
        <dbReference type="EMBL" id="MEQ2440180.1"/>
    </source>
</evidence>
<dbReference type="InterPro" id="IPR011010">
    <property type="entry name" value="DNA_brk_join_enz"/>
</dbReference>
<comment type="function">
    <text evidence="1">Site-specific tyrosine recombinase, which acts by catalyzing the cutting and rejoining of the recombining DNA molecules.</text>
</comment>
<keyword evidence="4 6" id="KW-0238">DNA-binding</keyword>
<evidence type="ECO:0000256" key="6">
    <source>
        <dbReference type="PROSITE-ProRule" id="PRU01248"/>
    </source>
</evidence>
<dbReference type="InterPro" id="IPR004191">
    <property type="entry name" value="Integrase_Tn916-type_DNA-bd_N"/>
</dbReference>
<dbReference type="InterPro" id="IPR044068">
    <property type="entry name" value="CB"/>
</dbReference>
<dbReference type="PROSITE" id="PS51900">
    <property type="entry name" value="CB"/>
    <property type="match status" value="1"/>
</dbReference>
<dbReference type="InterPro" id="IPR004107">
    <property type="entry name" value="Integrase_SAM-like_N"/>
</dbReference>
<proteinExistence type="inferred from homology"/>
<dbReference type="Pfam" id="PF02920">
    <property type="entry name" value="Integrase_DNA"/>
    <property type="match status" value="1"/>
</dbReference>